<feature type="region of interest" description="Disordered" evidence="1">
    <location>
        <begin position="75"/>
        <end position="110"/>
    </location>
</feature>
<dbReference type="AlphaFoldDB" id="A0AAW2M468"/>
<gene>
    <name evidence="2" type="ORF">Sradi_5097400</name>
</gene>
<evidence type="ECO:0008006" key="3">
    <source>
        <dbReference type="Google" id="ProtNLM"/>
    </source>
</evidence>
<reference evidence="2" key="1">
    <citation type="submission" date="2020-06" db="EMBL/GenBank/DDBJ databases">
        <authorList>
            <person name="Li T."/>
            <person name="Hu X."/>
            <person name="Zhang T."/>
            <person name="Song X."/>
            <person name="Zhang H."/>
            <person name="Dai N."/>
            <person name="Sheng W."/>
            <person name="Hou X."/>
            <person name="Wei L."/>
        </authorList>
    </citation>
    <scope>NUCLEOTIDE SEQUENCE</scope>
    <source>
        <strain evidence="2">G02</strain>
        <tissue evidence="2">Leaf</tissue>
    </source>
</reference>
<protein>
    <recommendedName>
        <fullName evidence="3">Myb/SANT-like domain-containing protein</fullName>
    </recommendedName>
</protein>
<accession>A0AAW2M468</accession>
<proteinExistence type="predicted"/>
<name>A0AAW2M468_SESRA</name>
<organism evidence="2">
    <name type="scientific">Sesamum radiatum</name>
    <name type="common">Black benniseed</name>
    <dbReference type="NCBI Taxonomy" id="300843"/>
    <lineage>
        <taxon>Eukaryota</taxon>
        <taxon>Viridiplantae</taxon>
        <taxon>Streptophyta</taxon>
        <taxon>Embryophyta</taxon>
        <taxon>Tracheophyta</taxon>
        <taxon>Spermatophyta</taxon>
        <taxon>Magnoliopsida</taxon>
        <taxon>eudicotyledons</taxon>
        <taxon>Gunneridae</taxon>
        <taxon>Pentapetalae</taxon>
        <taxon>asterids</taxon>
        <taxon>lamiids</taxon>
        <taxon>Lamiales</taxon>
        <taxon>Pedaliaceae</taxon>
        <taxon>Sesamum</taxon>
    </lineage>
</organism>
<evidence type="ECO:0000313" key="2">
    <source>
        <dbReference type="EMBL" id="KAL0325281.1"/>
    </source>
</evidence>
<dbReference type="EMBL" id="JACGWJ010000023">
    <property type="protein sequence ID" value="KAL0325281.1"/>
    <property type="molecule type" value="Genomic_DNA"/>
</dbReference>
<evidence type="ECO:0000256" key="1">
    <source>
        <dbReference type="SAM" id="MobiDB-lite"/>
    </source>
</evidence>
<reference evidence="2" key="2">
    <citation type="journal article" date="2024" name="Plant">
        <title>Genomic evolution and insights into agronomic trait innovations of Sesamum species.</title>
        <authorList>
            <person name="Miao H."/>
            <person name="Wang L."/>
            <person name="Qu L."/>
            <person name="Liu H."/>
            <person name="Sun Y."/>
            <person name="Le M."/>
            <person name="Wang Q."/>
            <person name="Wei S."/>
            <person name="Zheng Y."/>
            <person name="Lin W."/>
            <person name="Duan Y."/>
            <person name="Cao H."/>
            <person name="Xiong S."/>
            <person name="Wang X."/>
            <person name="Wei L."/>
            <person name="Li C."/>
            <person name="Ma Q."/>
            <person name="Ju M."/>
            <person name="Zhao R."/>
            <person name="Li G."/>
            <person name="Mu C."/>
            <person name="Tian Q."/>
            <person name="Mei H."/>
            <person name="Zhang T."/>
            <person name="Gao T."/>
            <person name="Zhang H."/>
        </authorList>
    </citation>
    <scope>NUCLEOTIDE SEQUENCE</scope>
    <source>
        <strain evidence="2">G02</strain>
    </source>
</reference>
<comment type="caution">
    <text evidence="2">The sequence shown here is derived from an EMBL/GenBank/DDBJ whole genome shotgun (WGS) entry which is preliminary data.</text>
</comment>
<sequence>MATYLRKLETLRNLHETFKHILEDRPFVWDDGANQMRASNDDWTRLRQYIVIEASINGKLFRLFSKWTCMPRMTNEDGYDSHEDSEGTSAQSDHELDVVFLGSDYGHDET</sequence>